<gene>
    <name evidence="2" type="ORF">An12g00190</name>
</gene>
<dbReference type="AlphaFoldDB" id="A0AAJ8BQ18"/>
<protein>
    <submittedName>
        <fullName evidence="2">Uncharacterized protein</fullName>
    </submittedName>
</protein>
<dbReference type="VEuPathDB" id="FungiDB:An12g00190"/>
<organism evidence="2">
    <name type="scientific">Aspergillus niger</name>
    <dbReference type="NCBI Taxonomy" id="5061"/>
    <lineage>
        <taxon>Eukaryota</taxon>
        <taxon>Fungi</taxon>
        <taxon>Dikarya</taxon>
        <taxon>Ascomycota</taxon>
        <taxon>Pezizomycotina</taxon>
        <taxon>Eurotiomycetes</taxon>
        <taxon>Eurotiomycetidae</taxon>
        <taxon>Eurotiales</taxon>
        <taxon>Aspergillaceae</taxon>
        <taxon>Aspergillus</taxon>
        <taxon>Aspergillus subgen. Circumdati</taxon>
    </lineage>
</organism>
<dbReference type="GeneID" id="84592443"/>
<dbReference type="RefSeq" id="XP_059601734.1">
    <property type="nucleotide sequence ID" value="XM_059750615.1"/>
</dbReference>
<dbReference type="KEGG" id="ang:An12g00190"/>
<accession>A0AAJ8BQ18</accession>
<name>A0AAJ8BQ18_ASPNG</name>
<proteinExistence type="predicted"/>
<evidence type="ECO:0000256" key="1">
    <source>
        <dbReference type="SAM" id="MobiDB-lite"/>
    </source>
</evidence>
<evidence type="ECO:0000313" key="2">
    <source>
        <dbReference type="RefSeq" id="XP_059601734.1"/>
    </source>
</evidence>
<sequence length="577" mass="62837">MPVMRSIGAEHGIAVDFTAKKLHTRNSGSAIRWANDLRRRPEWCTHASLASTLASHGDGSVKIIRSEGSRSAFPVQRNFAIDKPATEGQCSLVECVPRTRGFVLIACQGTTPPKVVAAELRIRQSPRRLPSSEGCLAALDWAVADPLSKRWICPPLPPQIILSVRPPGVIQDNSTARGWEKVVVEDAAGGTDCALHYRQELGGISLHTISPYISWHCWHWPQFSTIIDSASSGRELDPAVRLSSPLGTLVRVEVHTSYLPAPPEQLGRGKKNEERMKTLAVHKHSAAGLLPVTRLAPSAAMDQSLTKNGFQLTTVDQTQEKAVKLVSATMPAAFHGDTTRTGISDPMSQTDRSLTNHQLDPPSFISGAIGEDTNQLVLNQGKQLRILACAGSHLHLFRPHYFSSICDILSGRVNLIFSSDPLPPSQSPACRNRQFDRCAKFPTQFRLLIGRRDPPLGPLSRALKYGALGTTSACQSQCRWLEIEVILTFFLFTTQRRANCLASGVFSLSLHLPSSAAMAGVNCMRNSPLVASPTHDPGIDGKAYFRAPTQDHGRSAPGLNLNDRTRDNGRTTSSRSS</sequence>
<reference evidence="2" key="2">
    <citation type="submission" date="2025-08" db="UniProtKB">
        <authorList>
            <consortium name="RefSeq"/>
        </authorList>
    </citation>
    <scope>IDENTIFICATION</scope>
</reference>
<reference evidence="2" key="1">
    <citation type="submission" date="2025-02" db="EMBL/GenBank/DDBJ databases">
        <authorList>
            <consortium name="NCBI Genome Project"/>
        </authorList>
    </citation>
    <scope>NUCLEOTIDE SEQUENCE</scope>
</reference>
<feature type="region of interest" description="Disordered" evidence="1">
    <location>
        <begin position="540"/>
        <end position="577"/>
    </location>
</feature>